<dbReference type="Proteomes" id="UP001159200">
    <property type="component" value="Unassembled WGS sequence"/>
</dbReference>
<sequence>MRIQINDKNEIIGYVTEGDLEGSIEIEIPQEFLEVYEPRNLIYSGGKVTMNPNYVKEESIPNPPSNNVNGTDEELRKTYGNLQMSSVQTAKIVTNLAKQITELTKQNVELQNQLNNKGVE</sequence>
<gene>
    <name evidence="2" type="ORF">P5X59_06500</name>
</gene>
<protein>
    <submittedName>
        <fullName evidence="2">DUF2977 domain-containing protein</fullName>
    </submittedName>
</protein>
<proteinExistence type="predicted"/>
<evidence type="ECO:0000313" key="2">
    <source>
        <dbReference type="EMBL" id="MDH5157971.1"/>
    </source>
</evidence>
<reference evidence="2 3" key="1">
    <citation type="submission" date="2023-03" db="EMBL/GenBank/DDBJ databases">
        <title>Bacterial isolates from washroom surfaces on a university campus.</title>
        <authorList>
            <person name="Holman D.B."/>
            <person name="Gzyl K.E."/>
            <person name="Taheri A.E."/>
        </authorList>
    </citation>
    <scope>NUCLEOTIDE SEQUENCE [LARGE SCALE GENOMIC DNA]</scope>
    <source>
        <strain evidence="2 3">RD01</strain>
    </source>
</reference>
<dbReference type="EMBL" id="JAROYR010000007">
    <property type="protein sequence ID" value="MDH5157971.1"/>
    <property type="molecule type" value="Genomic_DNA"/>
</dbReference>
<feature type="coiled-coil region" evidence="1">
    <location>
        <begin position="93"/>
        <end position="120"/>
    </location>
</feature>
<comment type="caution">
    <text evidence="2">The sequence shown here is derived from an EMBL/GenBank/DDBJ whole genome shotgun (WGS) entry which is preliminary data.</text>
</comment>
<evidence type="ECO:0000256" key="1">
    <source>
        <dbReference type="SAM" id="Coils"/>
    </source>
</evidence>
<dbReference type="RefSeq" id="WP_280561580.1">
    <property type="nucleotide sequence ID" value="NZ_JAROYJ010000008.1"/>
</dbReference>
<name>A0ABT6IZP4_9STAP</name>
<keyword evidence="1" id="KW-0175">Coiled coil</keyword>
<accession>A0ABT6IZP4</accession>
<keyword evidence="3" id="KW-1185">Reference proteome</keyword>
<evidence type="ECO:0000313" key="3">
    <source>
        <dbReference type="Proteomes" id="UP001159200"/>
    </source>
</evidence>
<dbReference type="Pfam" id="PF11192">
    <property type="entry name" value="DUF2977"/>
    <property type="match status" value="1"/>
</dbReference>
<dbReference type="InterPro" id="IPR021358">
    <property type="entry name" value="DUF2977"/>
</dbReference>
<organism evidence="2 3">
    <name type="scientific">Staphylococcus cohnii</name>
    <dbReference type="NCBI Taxonomy" id="29382"/>
    <lineage>
        <taxon>Bacteria</taxon>
        <taxon>Bacillati</taxon>
        <taxon>Bacillota</taxon>
        <taxon>Bacilli</taxon>
        <taxon>Bacillales</taxon>
        <taxon>Staphylococcaceae</taxon>
        <taxon>Staphylococcus</taxon>
        <taxon>Staphylococcus cohnii species complex</taxon>
    </lineage>
</organism>